<feature type="compositionally biased region" description="Polar residues" evidence="2">
    <location>
        <begin position="50"/>
        <end position="73"/>
    </location>
</feature>
<dbReference type="InterPro" id="IPR056884">
    <property type="entry name" value="NPHP3-like_N"/>
</dbReference>
<protein>
    <recommendedName>
        <fullName evidence="3">Nephrocystin 3-like N-terminal domain-containing protein</fullName>
    </recommendedName>
</protein>
<gene>
    <name evidence="4" type="ORF">CONLIGDRAFT_633392</name>
</gene>
<dbReference type="SUPFAM" id="SSF52540">
    <property type="entry name" value="P-loop containing nucleoside triphosphate hydrolases"/>
    <property type="match status" value="1"/>
</dbReference>
<evidence type="ECO:0000256" key="2">
    <source>
        <dbReference type="SAM" id="MobiDB-lite"/>
    </source>
</evidence>
<dbReference type="OrthoDB" id="163438at2759"/>
<accession>A0A1J7JJ05</accession>
<evidence type="ECO:0000313" key="5">
    <source>
        <dbReference type="Proteomes" id="UP000182658"/>
    </source>
</evidence>
<dbReference type="Pfam" id="PF24883">
    <property type="entry name" value="NPHP3_N"/>
    <property type="match status" value="1"/>
</dbReference>
<proteinExistence type="predicted"/>
<keyword evidence="5" id="KW-1185">Reference proteome</keyword>
<dbReference type="PANTHER" id="PTHR10039:SF10">
    <property type="entry name" value="NACHT DOMAIN-CONTAINING PROTEIN"/>
    <property type="match status" value="1"/>
</dbReference>
<evidence type="ECO:0000313" key="4">
    <source>
        <dbReference type="EMBL" id="OIW29244.1"/>
    </source>
</evidence>
<dbReference type="InParanoid" id="A0A1J7JJ05"/>
<dbReference type="PANTHER" id="PTHR10039">
    <property type="entry name" value="AMELOGENIN"/>
    <property type="match status" value="1"/>
</dbReference>
<keyword evidence="1" id="KW-0677">Repeat</keyword>
<dbReference type="EMBL" id="KV875098">
    <property type="protein sequence ID" value="OIW29244.1"/>
    <property type="molecule type" value="Genomic_DNA"/>
</dbReference>
<dbReference type="InterPro" id="IPR027417">
    <property type="entry name" value="P-loop_NTPase"/>
</dbReference>
<dbReference type="Gene3D" id="1.25.40.20">
    <property type="entry name" value="Ankyrin repeat-containing domain"/>
    <property type="match status" value="1"/>
</dbReference>
<feature type="compositionally biased region" description="Polar residues" evidence="2">
    <location>
        <begin position="93"/>
        <end position="106"/>
    </location>
</feature>
<dbReference type="InterPro" id="IPR036770">
    <property type="entry name" value="Ankyrin_rpt-contain_sf"/>
</dbReference>
<feature type="region of interest" description="Disordered" evidence="2">
    <location>
        <begin position="114"/>
        <end position="133"/>
    </location>
</feature>
<dbReference type="Proteomes" id="UP000182658">
    <property type="component" value="Unassembled WGS sequence"/>
</dbReference>
<organism evidence="4 5">
    <name type="scientific">Coniochaeta ligniaria NRRL 30616</name>
    <dbReference type="NCBI Taxonomy" id="1408157"/>
    <lineage>
        <taxon>Eukaryota</taxon>
        <taxon>Fungi</taxon>
        <taxon>Dikarya</taxon>
        <taxon>Ascomycota</taxon>
        <taxon>Pezizomycotina</taxon>
        <taxon>Sordariomycetes</taxon>
        <taxon>Sordariomycetidae</taxon>
        <taxon>Coniochaetales</taxon>
        <taxon>Coniochaetaceae</taxon>
        <taxon>Coniochaeta</taxon>
    </lineage>
</organism>
<name>A0A1J7JJ05_9PEZI</name>
<dbReference type="SUPFAM" id="SSF48403">
    <property type="entry name" value="Ankyrin repeat"/>
    <property type="match status" value="1"/>
</dbReference>
<reference evidence="4 5" key="1">
    <citation type="submission" date="2016-10" db="EMBL/GenBank/DDBJ databases">
        <title>Draft genome sequence of Coniochaeta ligniaria NRRL30616, a lignocellulolytic fungus for bioabatement of inhibitors in plant biomass hydrolysates.</title>
        <authorList>
            <consortium name="DOE Joint Genome Institute"/>
            <person name="Jimenez D.J."/>
            <person name="Hector R.E."/>
            <person name="Riley R."/>
            <person name="Sun H."/>
            <person name="Grigoriev I.V."/>
            <person name="Van Elsas J.D."/>
            <person name="Nichols N.N."/>
        </authorList>
    </citation>
    <scope>NUCLEOTIDE SEQUENCE [LARGE SCALE GENOMIC DNA]</scope>
    <source>
        <strain evidence="4 5">NRRL 30616</strain>
    </source>
</reference>
<feature type="region of interest" description="Disordered" evidence="2">
    <location>
        <begin position="1"/>
        <end position="109"/>
    </location>
</feature>
<dbReference type="AlphaFoldDB" id="A0A1J7JJ05"/>
<feature type="compositionally biased region" description="Low complexity" evidence="2">
    <location>
        <begin position="114"/>
        <end position="125"/>
    </location>
</feature>
<evidence type="ECO:0000259" key="3">
    <source>
        <dbReference type="Pfam" id="PF24883"/>
    </source>
</evidence>
<dbReference type="SMART" id="SM00248">
    <property type="entry name" value="ANK"/>
    <property type="match status" value="5"/>
</dbReference>
<dbReference type="Gene3D" id="3.40.50.300">
    <property type="entry name" value="P-loop containing nucleotide triphosphate hydrolases"/>
    <property type="match status" value="1"/>
</dbReference>
<evidence type="ECO:0000256" key="1">
    <source>
        <dbReference type="ARBA" id="ARBA00022737"/>
    </source>
</evidence>
<feature type="domain" description="Nephrocystin 3-like N-terminal" evidence="3">
    <location>
        <begin position="367"/>
        <end position="530"/>
    </location>
</feature>
<dbReference type="InterPro" id="IPR002110">
    <property type="entry name" value="Ankyrin_rpt"/>
</dbReference>
<sequence>MGFFSHRKDRQATVEGGAEARDSKSSGRRKLFAPFSRQGSPSPAKEQEAQARNGTAPLQHSPQQTATESNAISASAAVAGSDRGTAKEDSKMTSDSIVSQSDNSAPILTLTDDAAPSRDAASPPAHCDPGVLGPAYQKAWQSLSEDERKDLTVDDGMRQLLVRLDEADKKDQKESLLRRGIQAVSPFLGPVQVTLDFVGTFAAAEPIAATAIGIVKGVASVGIAISSAAQDLDLTLLVGGVLELLPVMDRCDQVVGESRAMGDLRGALCDVYKDLLRFYLKATRLLKKSNFILRMAMNMLKPELPDIVSSFNKHALVLSRLVEVETFASAQDIKNAQVETLIRDTLDVNRGNEIAYHNELKQRADEACQWITSVDEFKYWQLNLDNSNLLAMFGDMGCGKTMTTAYVTDYLSTRKRVVCGYYCKSDQDTTSLGNIYRSLVWQLLKRRPALKDRYCEWYKKNESLTQVSPAQSESHLQGFLFDAISSSEEWTFIVLDGLDECETRAQRHLLSLLRKLIDGHAHLKVFVSSRYHEDIVSALPKTFSRIEVPSSKERDRLIAAFLVDQISSISPDIREQVVKELSEKANGSAIWLRIAIEYLEKVRVKTPKGLQSHLDRLPSSKGLAELYWKLFDRICSGIPENEDRVRRSLEMLAVAQRPLTPSELSYAVLFDPDEEEPVGTVAELAEVVLEVDLLELIRPFVSVIASESGAESRHLRLVHQSVKEIILQAPPAEWQRVGKVKATGQNTKRYAELNGFLLRQCVKYLLLEECGTKELPLGSGFGVEYANDLDFLHMDMFDAEDEASDDDVQTEKERDEPEKYDPEELGFGGFFVYAAVYWTEHFSLTTMSPEHRPDPDDLAVLCAKRSQRLANWVEQCLRPRCTYQMDERFGEELERLDPLVVAAMFGPAESVFDLLSRATDHASVWRAVERLVMAGKIQALKGLVQDKAAGQVLCTTVFFSKVLHNWSQDETTAKSTQEWEDTFEIVIRETRDQLLIEGNSILCRAAARGCLPLVKKFFEVAEGDPELKAAIMSVSRLQRRAGTGGRPHHQSVGEAAYESQAEVLKSLCAQPGIEPHLYFVDDGGRTVFHQAARGARADIFRILIERWPEGLNQKDHNGDSPLQEVIYNNQHGSRHTMQTVKDILATGAADVTGRTDEDRSSPLCCAVKQGNVELCRVLAVDGSADISCALELDPETGKPALRPAVVKPLSTVEEREKMLKELCSLVPLSVSTEFLF</sequence>